<sequence>MKKLILAAFAASGLMLSSAASAGMMYINVGTNDYDLARLHPVLADADFRTGNFRELSYNFLWATSVYQQVGGVLTGTFFDTNNSATLLALGIPLAGITVPNLSENGTVNLRHPDCSLLAGECDIDALSPLVPPLASNNEGFLQSWDMQLLYTFNGILTATGPKFTGGQIDFIFNDFANPINNRTVLTATVVGSKIDLANLDIFFDVTYAETGFLWVENSKGVFVDAAAGIPDGKFVRLALNTNVSPPIPTPTSLGVIGNNAIRQSSLNGGFSASIPVPEPMSVTLLGLGLLGMGAAGRRLRRTAKSA</sequence>
<dbReference type="RefSeq" id="WP_008949626.1">
    <property type="nucleotide sequence ID" value="NZ_AHTH01000005.1"/>
</dbReference>
<dbReference type="eggNOG" id="ENOG5033N2T">
    <property type="taxonomic scope" value="Bacteria"/>
</dbReference>
<dbReference type="EMBL" id="AHTH01000005">
    <property type="protein sequence ID" value="EHR42224.1"/>
    <property type="molecule type" value="Genomic_DNA"/>
</dbReference>
<evidence type="ECO:0000313" key="3">
    <source>
        <dbReference type="Proteomes" id="UP000012046"/>
    </source>
</evidence>
<evidence type="ECO:0008006" key="4">
    <source>
        <dbReference type="Google" id="ProtNLM"/>
    </source>
</evidence>
<organism evidence="2 3">
    <name type="scientific">Alishewanella jeotgali KCTC 22429</name>
    <dbReference type="NCBI Taxonomy" id="1129374"/>
    <lineage>
        <taxon>Bacteria</taxon>
        <taxon>Pseudomonadati</taxon>
        <taxon>Pseudomonadota</taxon>
        <taxon>Gammaproteobacteria</taxon>
        <taxon>Alteromonadales</taxon>
        <taxon>Alteromonadaceae</taxon>
        <taxon>Alishewanella</taxon>
    </lineage>
</organism>
<proteinExistence type="predicted"/>
<evidence type="ECO:0000313" key="2">
    <source>
        <dbReference type="EMBL" id="EHR42224.1"/>
    </source>
</evidence>
<dbReference type="AlphaFoldDB" id="H3ZBB0"/>
<gene>
    <name evidence="2" type="ORF">AJE_03076</name>
</gene>
<evidence type="ECO:0000256" key="1">
    <source>
        <dbReference type="SAM" id="SignalP"/>
    </source>
</evidence>
<feature type="chain" id="PRO_5003591221" description="PEP-CTERM protein-sorting domain-containing protein" evidence="1">
    <location>
        <begin position="23"/>
        <end position="307"/>
    </location>
</feature>
<dbReference type="PATRIC" id="fig|1129374.4.peg.622"/>
<feature type="signal peptide" evidence="1">
    <location>
        <begin position="1"/>
        <end position="22"/>
    </location>
</feature>
<keyword evidence="3" id="KW-1185">Reference proteome</keyword>
<keyword evidence="1" id="KW-0732">Signal</keyword>
<accession>H3ZBB0</accession>
<reference evidence="2 3" key="1">
    <citation type="journal article" date="2012" name="J. Bacteriol.">
        <title>Genome Sequence of Extracellular-Protease-Producing Alishewanella jeotgali Isolated from Traditional Korean Fermented Seafood.</title>
        <authorList>
            <person name="Jung J."/>
            <person name="Chun J."/>
            <person name="Park W."/>
        </authorList>
    </citation>
    <scope>NUCLEOTIDE SEQUENCE [LARGE SCALE GENOMIC DNA]</scope>
    <source>
        <strain evidence="2 3">KCTC 22429</strain>
    </source>
</reference>
<dbReference type="Proteomes" id="UP000012046">
    <property type="component" value="Unassembled WGS sequence"/>
</dbReference>
<name>H3ZBB0_9ALTE</name>
<protein>
    <recommendedName>
        <fullName evidence="4">PEP-CTERM protein-sorting domain-containing protein</fullName>
    </recommendedName>
</protein>
<comment type="caution">
    <text evidence="2">The sequence shown here is derived from an EMBL/GenBank/DDBJ whole genome shotgun (WGS) entry which is preliminary data.</text>
</comment>